<dbReference type="Proteomes" id="UP001165080">
    <property type="component" value="Unassembled WGS sequence"/>
</dbReference>
<sequence>MASPRAGAHPGAGVHDRRHEAPRAAQGRWPLSTSAVARRPASWCMSCLLLAVCHLSTGAADGLSTAATVAAPAVTPQGQPPRAPSDYYSALVTIPSSVFGEVNKTGPLPAERYDDKLFNHTAFRDWLLRKVVYREDVRQPAPMSYKCGVFVNHHYKLIFIRNRKAASTTVLDTFKAACKSQTVQCMKPFTSEEMAKRGLKHDDMWRSYYVISSTRNPWARAASGYDYTQDRWPVNTGVCGPIPFDQFCADPYLMGKMSNLFRCGPQGSFRGDDAWAYDFYHIEPAHFCMTDASGKGLSVDYLIRYEHLNEDFAALVDILNRRRDQSLPEIRGGKMRWRKQGVHVQAARSNSSGGMWREDAAALVSSDRHADKYRRCGQQCVNDIAAFFDEDIRIMKMQLPSAPAARDAAGEAAAGRRR</sequence>
<dbReference type="AlphaFoldDB" id="A0A9W6BJ02"/>
<dbReference type="EMBL" id="BRXU01000001">
    <property type="protein sequence ID" value="GLC48035.1"/>
    <property type="molecule type" value="Genomic_DNA"/>
</dbReference>
<evidence type="ECO:0000313" key="2">
    <source>
        <dbReference type="EMBL" id="GLC48035.1"/>
    </source>
</evidence>
<feature type="region of interest" description="Disordered" evidence="1">
    <location>
        <begin position="1"/>
        <end position="27"/>
    </location>
</feature>
<evidence type="ECO:0000256" key="1">
    <source>
        <dbReference type="SAM" id="MobiDB-lite"/>
    </source>
</evidence>
<name>A0A9W6BJ02_9CHLO</name>
<keyword evidence="4" id="KW-1185">Reference proteome</keyword>
<gene>
    <name evidence="3" type="primary">PLESTB001110</name>
    <name evidence="2" type="synonym">PLESTB000067</name>
    <name evidence="2" type="ORF">PLESTB_000051800</name>
    <name evidence="3" type="ORF">PLESTB_000707300</name>
</gene>
<comment type="caution">
    <text evidence="3">The sequence shown here is derived from an EMBL/GenBank/DDBJ whole genome shotgun (WGS) entry which is preliminary data.</text>
</comment>
<organism evidence="3 4">
    <name type="scientific">Pleodorina starrii</name>
    <dbReference type="NCBI Taxonomy" id="330485"/>
    <lineage>
        <taxon>Eukaryota</taxon>
        <taxon>Viridiplantae</taxon>
        <taxon>Chlorophyta</taxon>
        <taxon>core chlorophytes</taxon>
        <taxon>Chlorophyceae</taxon>
        <taxon>CS clade</taxon>
        <taxon>Chlamydomonadales</taxon>
        <taxon>Volvocaceae</taxon>
        <taxon>Pleodorina</taxon>
    </lineage>
</organism>
<accession>A0A9W6BJ02</accession>
<reference evidence="3 4" key="2">
    <citation type="journal article" date="2023" name="Commun. Biol.">
        <title>Reorganization of the ancestral sex-determining regions during the evolution of trioecy in Pleodorina starrii.</title>
        <authorList>
            <person name="Takahashi K."/>
            <person name="Suzuki S."/>
            <person name="Kawai-Toyooka H."/>
            <person name="Yamamoto K."/>
            <person name="Hamaji T."/>
            <person name="Ootsuki R."/>
            <person name="Yamaguchi H."/>
            <person name="Kawachi M."/>
            <person name="Higashiyama T."/>
            <person name="Nozaki H."/>
        </authorList>
    </citation>
    <scope>NUCLEOTIDE SEQUENCE [LARGE SCALE GENOMIC DNA]</scope>
    <source>
        <strain evidence="3 4">NIES-4479</strain>
    </source>
</reference>
<proteinExistence type="predicted"/>
<reference evidence="3" key="1">
    <citation type="submission" date="2022-08" db="EMBL/GenBank/DDBJ databases">
        <authorList>
            <person name="Takahashi K."/>
            <person name="Suzuki S."/>
            <person name="Kawachi M."/>
            <person name="Higashiyama T."/>
            <person name="Nozaki H."/>
        </authorList>
    </citation>
    <scope>NUCLEOTIDE SEQUENCE</scope>
    <source>
        <strain evidence="3">NIES-4479</strain>
    </source>
</reference>
<protein>
    <submittedName>
        <fullName evidence="3">Uncharacterized protein</fullName>
    </submittedName>
</protein>
<evidence type="ECO:0000313" key="3">
    <source>
        <dbReference type="EMBL" id="GLC53096.1"/>
    </source>
</evidence>
<dbReference type="EMBL" id="BRXU01000007">
    <property type="protein sequence ID" value="GLC53096.1"/>
    <property type="molecule type" value="Genomic_DNA"/>
</dbReference>
<evidence type="ECO:0000313" key="4">
    <source>
        <dbReference type="Proteomes" id="UP001165080"/>
    </source>
</evidence>